<dbReference type="GO" id="GO:0008652">
    <property type="term" value="P:amino acid biosynthetic process"/>
    <property type="evidence" value="ECO:0007669"/>
    <property type="project" value="UniProtKB-ARBA"/>
</dbReference>
<dbReference type="InterPro" id="IPR036038">
    <property type="entry name" value="Aminotransferase-like"/>
</dbReference>
<dbReference type="Gene3D" id="3.30.470.10">
    <property type="match status" value="1"/>
</dbReference>
<dbReference type="Gene3D" id="3.20.10.10">
    <property type="entry name" value="D-amino Acid Aminotransferase, subunit A, domain 2"/>
    <property type="match status" value="1"/>
</dbReference>
<evidence type="ECO:0000256" key="1">
    <source>
        <dbReference type="ARBA" id="ARBA00001933"/>
    </source>
</evidence>
<dbReference type="CDD" id="cd01558">
    <property type="entry name" value="D-AAT_like"/>
    <property type="match status" value="1"/>
</dbReference>
<comment type="similarity">
    <text evidence="2">Belongs to the class-IV pyridoxal-phosphate-dependent aminotransferase family.</text>
</comment>
<comment type="subunit">
    <text evidence="3">Homodimer.</text>
</comment>
<evidence type="ECO:0000313" key="14">
    <source>
        <dbReference type="Proteomes" id="UP000317036"/>
    </source>
</evidence>
<protein>
    <recommendedName>
        <fullName evidence="5">D-alanine aminotransferase</fullName>
        <ecNumber evidence="4">2.6.1.21</ecNumber>
    </recommendedName>
    <alternativeName>
        <fullName evidence="11">D-amino acid aminotransferase</fullName>
    </alternativeName>
    <alternativeName>
        <fullName evidence="9">D-amino acid transaminase</fullName>
    </alternativeName>
    <alternativeName>
        <fullName evidence="10">D-aspartate aminotransferase</fullName>
    </alternativeName>
</protein>
<gene>
    <name evidence="13" type="primary">dat</name>
    <name evidence="13" type="ORF">FPZ49_19830</name>
</gene>
<sequence>MSMTQIYLYQNEFVAKEALHISPEDRGYYFGDGLYEVIRVYNGKLYEAGPHFARLTRTAEALRIPLPFTEDELSAQLEKLIQVNELHEGSVYMQITRGAAPRSHPFPASAEPILMAYTTSYQRPVATLEEGITAVTTDDIRWLRCDLKTLNLLPNVMAKQHAMDQGAGDVIFHRSGTVTESSSSNVMIVKNNVIKTHPANNLILHGITRLVVLRLAKQEGIQLEEAAFTVDELLNADEVFITSTTAEVTPVIQIDGKAIGSGKPGPLTRQLQTAFEATIPSK</sequence>
<dbReference type="GO" id="GO:0005829">
    <property type="term" value="C:cytosol"/>
    <property type="evidence" value="ECO:0007669"/>
    <property type="project" value="TreeGrafter"/>
</dbReference>
<comment type="cofactor">
    <cofactor evidence="1">
        <name>pyridoxal 5'-phosphate</name>
        <dbReference type="ChEBI" id="CHEBI:597326"/>
    </cofactor>
</comment>
<evidence type="ECO:0000256" key="6">
    <source>
        <dbReference type="ARBA" id="ARBA00022576"/>
    </source>
</evidence>
<evidence type="ECO:0000256" key="4">
    <source>
        <dbReference type="ARBA" id="ARBA00012874"/>
    </source>
</evidence>
<evidence type="ECO:0000256" key="3">
    <source>
        <dbReference type="ARBA" id="ARBA00011738"/>
    </source>
</evidence>
<evidence type="ECO:0000256" key="12">
    <source>
        <dbReference type="ARBA" id="ARBA00047911"/>
    </source>
</evidence>
<dbReference type="InterPro" id="IPR005784">
    <property type="entry name" value="D_amino_transT"/>
</dbReference>
<dbReference type="EC" id="2.6.1.21" evidence="4"/>
<comment type="catalytic activity">
    <reaction evidence="12">
        <text>D-alanine + 2-oxoglutarate = D-glutamate + pyruvate</text>
        <dbReference type="Rhea" id="RHEA:15869"/>
        <dbReference type="ChEBI" id="CHEBI:15361"/>
        <dbReference type="ChEBI" id="CHEBI:16810"/>
        <dbReference type="ChEBI" id="CHEBI:29986"/>
        <dbReference type="ChEBI" id="CHEBI:57416"/>
        <dbReference type="EC" id="2.6.1.21"/>
    </reaction>
</comment>
<dbReference type="PANTHER" id="PTHR42743:SF10">
    <property type="entry name" value="D-ALANINE AMINOTRANSFERASE"/>
    <property type="match status" value="1"/>
</dbReference>
<dbReference type="InterPro" id="IPR050571">
    <property type="entry name" value="Class-IV_PLP-Dep_Aminotrnsfr"/>
</dbReference>
<dbReference type="SUPFAM" id="SSF56752">
    <property type="entry name" value="D-aminoacid aminotransferase-like PLP-dependent enzymes"/>
    <property type="match status" value="1"/>
</dbReference>
<evidence type="ECO:0000256" key="10">
    <source>
        <dbReference type="ARBA" id="ARBA00033316"/>
    </source>
</evidence>
<dbReference type="FunFam" id="3.20.10.10:FF:000002">
    <property type="entry name" value="D-alanine aminotransferase"/>
    <property type="match status" value="1"/>
</dbReference>
<reference evidence="13 14" key="1">
    <citation type="submission" date="2019-07" db="EMBL/GenBank/DDBJ databases">
        <authorList>
            <person name="Kim J."/>
        </authorList>
    </citation>
    <scope>NUCLEOTIDE SEQUENCE [LARGE SCALE GENOMIC DNA]</scope>
    <source>
        <strain evidence="13 14">JC52</strain>
    </source>
</reference>
<dbReference type="NCBIfam" id="TIGR01121">
    <property type="entry name" value="D_amino_aminoT"/>
    <property type="match status" value="1"/>
</dbReference>
<dbReference type="AlphaFoldDB" id="A0A559K897"/>
<evidence type="ECO:0000313" key="13">
    <source>
        <dbReference type="EMBL" id="TVY08313.1"/>
    </source>
</evidence>
<organism evidence="13 14">
    <name type="scientific">Paenibacillus cremeus</name>
    <dbReference type="NCBI Taxonomy" id="2163881"/>
    <lineage>
        <taxon>Bacteria</taxon>
        <taxon>Bacillati</taxon>
        <taxon>Bacillota</taxon>
        <taxon>Bacilli</taxon>
        <taxon>Bacillales</taxon>
        <taxon>Paenibacillaceae</taxon>
        <taxon>Paenibacillus</taxon>
    </lineage>
</organism>
<dbReference type="EMBL" id="VNJI01000025">
    <property type="protein sequence ID" value="TVY08313.1"/>
    <property type="molecule type" value="Genomic_DNA"/>
</dbReference>
<dbReference type="Pfam" id="PF01063">
    <property type="entry name" value="Aminotran_4"/>
    <property type="match status" value="1"/>
</dbReference>
<evidence type="ECO:0000256" key="2">
    <source>
        <dbReference type="ARBA" id="ARBA00009320"/>
    </source>
</evidence>
<evidence type="ECO:0000256" key="8">
    <source>
        <dbReference type="ARBA" id="ARBA00022898"/>
    </source>
</evidence>
<dbReference type="GO" id="GO:0046416">
    <property type="term" value="P:D-amino acid metabolic process"/>
    <property type="evidence" value="ECO:0007669"/>
    <property type="project" value="InterPro"/>
</dbReference>
<evidence type="ECO:0000256" key="11">
    <source>
        <dbReference type="ARBA" id="ARBA00033391"/>
    </source>
</evidence>
<evidence type="ECO:0000256" key="7">
    <source>
        <dbReference type="ARBA" id="ARBA00022679"/>
    </source>
</evidence>
<name>A0A559K897_9BACL</name>
<dbReference type="PANTHER" id="PTHR42743">
    <property type="entry name" value="AMINO-ACID AMINOTRANSFERASE"/>
    <property type="match status" value="1"/>
</dbReference>
<dbReference type="NCBIfam" id="NF005209">
    <property type="entry name" value="PRK06680.1"/>
    <property type="match status" value="1"/>
</dbReference>
<dbReference type="InterPro" id="IPR043132">
    <property type="entry name" value="BCAT-like_C"/>
</dbReference>
<evidence type="ECO:0000256" key="5">
    <source>
        <dbReference type="ARBA" id="ARBA00021779"/>
    </source>
</evidence>
<evidence type="ECO:0000256" key="9">
    <source>
        <dbReference type="ARBA" id="ARBA00030138"/>
    </source>
</evidence>
<keyword evidence="6 13" id="KW-0032">Aminotransferase</keyword>
<keyword evidence="8" id="KW-0663">Pyridoxal phosphate</keyword>
<dbReference type="InterPro" id="IPR043131">
    <property type="entry name" value="BCAT-like_N"/>
</dbReference>
<comment type="caution">
    <text evidence="13">The sequence shown here is derived from an EMBL/GenBank/DDBJ whole genome shotgun (WGS) entry which is preliminary data.</text>
</comment>
<keyword evidence="7 13" id="KW-0808">Transferase</keyword>
<dbReference type="GO" id="GO:0030170">
    <property type="term" value="F:pyridoxal phosphate binding"/>
    <property type="evidence" value="ECO:0007669"/>
    <property type="project" value="InterPro"/>
</dbReference>
<accession>A0A559K897</accession>
<dbReference type="InterPro" id="IPR001544">
    <property type="entry name" value="Aminotrans_IV"/>
</dbReference>
<dbReference type="GO" id="GO:0047810">
    <property type="term" value="F:D-alanine-2-oxoglutarate aminotransferase activity"/>
    <property type="evidence" value="ECO:0007669"/>
    <property type="project" value="UniProtKB-EC"/>
</dbReference>
<keyword evidence="14" id="KW-1185">Reference proteome</keyword>
<dbReference type="Proteomes" id="UP000317036">
    <property type="component" value="Unassembled WGS sequence"/>
</dbReference>
<dbReference type="OrthoDB" id="9805628at2"/>
<proteinExistence type="inferred from homology"/>
<dbReference type="GO" id="GO:0046394">
    <property type="term" value="P:carboxylic acid biosynthetic process"/>
    <property type="evidence" value="ECO:0007669"/>
    <property type="project" value="UniProtKB-ARBA"/>
</dbReference>